<name>A0A3B7MXD9_9BACT</name>
<proteinExistence type="predicted"/>
<evidence type="ECO:0000259" key="2">
    <source>
        <dbReference type="Pfam" id="PF13201"/>
    </source>
</evidence>
<accession>A0A3B7MXD9</accession>
<dbReference type="KEGG" id="pseg:D3H65_28800"/>
<dbReference type="AlphaFoldDB" id="A0A3B7MXD9"/>
<evidence type="ECO:0000313" key="3">
    <source>
        <dbReference type="EMBL" id="AXY77740.1"/>
    </source>
</evidence>
<feature type="signal peptide" evidence="1">
    <location>
        <begin position="1"/>
        <end position="22"/>
    </location>
</feature>
<dbReference type="InterPro" id="IPR025112">
    <property type="entry name" value="PCMD"/>
</dbReference>
<sequence length="351" mass="38128">MRMYRQLVAGSFILACSSCIKAPPLNPEADIETFTVNKQLLLSDVFIDQVNGRIVLNLTDKAYNSGIAPVITTTTGAAIQPASGDSIHFDDDTVRYVVRSEDGANTKTYKVELASIGAWKFDFEHWAIQDKDKYDYPLEEDGSTLWTSGNPGVALSGVAKDPAAYPTRSTTDKRFGDKAAELVTLKGTALSGLVGIKLFAGSLFTGTFNSTNALVEPLKATQFGQPFVGKPLRFTGYFKYVAGPNFQDKAGNILPGVRDSCSIYAVFFKGNTSLDATNINTSDRIVAVAKLKTTDDHPQFTRFDLPFEYNSSLPLTGKHMLAIVVSSSQYGDNYRGAIGSRLVVDSLNIIH</sequence>
<dbReference type="Gene3D" id="2.60.40.2340">
    <property type="match status" value="1"/>
</dbReference>
<dbReference type="OrthoDB" id="713122at2"/>
<dbReference type="Pfam" id="PF13201">
    <property type="entry name" value="PCMD"/>
    <property type="match status" value="1"/>
</dbReference>
<keyword evidence="1" id="KW-0732">Signal</keyword>
<dbReference type="InterPro" id="IPR038653">
    <property type="entry name" value="Put_CMD_sf"/>
</dbReference>
<evidence type="ECO:0000313" key="4">
    <source>
        <dbReference type="Proteomes" id="UP000263900"/>
    </source>
</evidence>
<organism evidence="3 4">
    <name type="scientific">Paraflavitalea soli</name>
    <dbReference type="NCBI Taxonomy" id="2315862"/>
    <lineage>
        <taxon>Bacteria</taxon>
        <taxon>Pseudomonadati</taxon>
        <taxon>Bacteroidota</taxon>
        <taxon>Chitinophagia</taxon>
        <taxon>Chitinophagales</taxon>
        <taxon>Chitinophagaceae</taxon>
        <taxon>Paraflavitalea</taxon>
    </lineage>
</organism>
<feature type="chain" id="PRO_5017776312" description="Putative carbohydrate metabolism domain-containing protein" evidence="1">
    <location>
        <begin position="23"/>
        <end position="351"/>
    </location>
</feature>
<gene>
    <name evidence="3" type="ORF">D3H65_28800</name>
</gene>
<reference evidence="3 4" key="1">
    <citation type="submission" date="2018-09" db="EMBL/GenBank/DDBJ databases">
        <title>Genome sequencing of strain 6GH32-13.</title>
        <authorList>
            <person name="Weon H.-Y."/>
            <person name="Heo J."/>
            <person name="Kwon S.-W."/>
        </authorList>
    </citation>
    <scope>NUCLEOTIDE SEQUENCE [LARGE SCALE GENOMIC DNA]</scope>
    <source>
        <strain evidence="3 4">5GH32-13</strain>
    </source>
</reference>
<dbReference type="Gene3D" id="2.60.120.890">
    <property type="entry name" value="BT2081, beta-jelly-roll domain"/>
    <property type="match status" value="1"/>
</dbReference>
<evidence type="ECO:0000256" key="1">
    <source>
        <dbReference type="SAM" id="SignalP"/>
    </source>
</evidence>
<protein>
    <recommendedName>
        <fullName evidence="2">Putative carbohydrate metabolism domain-containing protein</fullName>
    </recommendedName>
</protein>
<feature type="domain" description="Putative carbohydrate metabolism" evidence="2">
    <location>
        <begin position="122"/>
        <end position="350"/>
    </location>
</feature>
<dbReference type="Proteomes" id="UP000263900">
    <property type="component" value="Chromosome"/>
</dbReference>
<dbReference type="EMBL" id="CP032157">
    <property type="protein sequence ID" value="AXY77740.1"/>
    <property type="molecule type" value="Genomic_DNA"/>
</dbReference>
<dbReference type="PROSITE" id="PS51257">
    <property type="entry name" value="PROKAR_LIPOPROTEIN"/>
    <property type="match status" value="1"/>
</dbReference>
<keyword evidence="4" id="KW-1185">Reference proteome</keyword>